<organism evidence="3 4">
    <name type="scientific">Ureibacillus manganicus DSM 26584</name>
    <dbReference type="NCBI Taxonomy" id="1384049"/>
    <lineage>
        <taxon>Bacteria</taxon>
        <taxon>Bacillati</taxon>
        <taxon>Bacillota</taxon>
        <taxon>Bacilli</taxon>
        <taxon>Bacillales</taxon>
        <taxon>Caryophanaceae</taxon>
        <taxon>Ureibacillus</taxon>
    </lineage>
</organism>
<keyword evidence="2" id="KW-1133">Transmembrane helix</keyword>
<dbReference type="RefSeq" id="WP_036188349.1">
    <property type="nucleotide sequence ID" value="NZ_AVDA01000019.1"/>
</dbReference>
<feature type="coiled-coil region" evidence="1">
    <location>
        <begin position="35"/>
        <end position="62"/>
    </location>
</feature>
<dbReference type="AlphaFoldDB" id="A0A0A3I1N7"/>
<dbReference type="STRING" id="1384049.CD29_15085"/>
<keyword evidence="4" id="KW-1185">Reference proteome</keyword>
<keyword evidence="2" id="KW-0812">Transmembrane</keyword>
<evidence type="ECO:0000256" key="2">
    <source>
        <dbReference type="SAM" id="Phobius"/>
    </source>
</evidence>
<evidence type="ECO:0000256" key="1">
    <source>
        <dbReference type="SAM" id="Coils"/>
    </source>
</evidence>
<dbReference type="Proteomes" id="UP000030416">
    <property type="component" value="Unassembled WGS sequence"/>
</dbReference>
<evidence type="ECO:0000313" key="3">
    <source>
        <dbReference type="EMBL" id="KGR77390.1"/>
    </source>
</evidence>
<accession>A0A0A3I1N7</accession>
<feature type="transmembrane region" description="Helical" evidence="2">
    <location>
        <begin position="6"/>
        <end position="25"/>
    </location>
</feature>
<evidence type="ECO:0000313" key="4">
    <source>
        <dbReference type="Proteomes" id="UP000030416"/>
    </source>
</evidence>
<proteinExistence type="predicted"/>
<reference evidence="3 4" key="1">
    <citation type="submission" date="2014-02" db="EMBL/GenBank/DDBJ databases">
        <title>Draft genome sequence of Lysinibacillus manganicus DSM 26584T.</title>
        <authorList>
            <person name="Zhang F."/>
            <person name="Wang G."/>
            <person name="Zhang L."/>
        </authorList>
    </citation>
    <scope>NUCLEOTIDE SEQUENCE [LARGE SCALE GENOMIC DNA]</scope>
    <source>
        <strain evidence="3 4">DSM 26584</strain>
    </source>
</reference>
<name>A0A0A3I1N7_9BACL</name>
<keyword evidence="2" id="KW-0472">Membrane</keyword>
<protein>
    <submittedName>
        <fullName evidence="3">Uncharacterized protein</fullName>
    </submittedName>
</protein>
<sequence>MDYKLLVFISLIYLIAFYIVIRVAVTKSIENSKSINKMKKEMVELRKQIKSLENIKEDQQIIDRKV</sequence>
<dbReference type="EMBL" id="JPVN01000019">
    <property type="protein sequence ID" value="KGR77390.1"/>
    <property type="molecule type" value="Genomic_DNA"/>
</dbReference>
<gene>
    <name evidence="3" type="ORF">CD29_15085</name>
</gene>
<keyword evidence="1" id="KW-0175">Coiled coil</keyword>
<comment type="caution">
    <text evidence="3">The sequence shown here is derived from an EMBL/GenBank/DDBJ whole genome shotgun (WGS) entry which is preliminary data.</text>
</comment>